<dbReference type="Proteomes" id="UP000316584">
    <property type="component" value="Chromosome"/>
</dbReference>
<gene>
    <name evidence="2" type="ORF">FPZ22_01990</name>
</gene>
<sequence length="249" mass="28379">MDSLNCEFLRANNGWHCHPLPDRVEETLYVCTPIVLEGGKPLDFFLIARGQNLLFTDDCLTMFALGSEGVVLDKRHHWRGLQNLVERFDFYMTERGAIETLIPANELAWHFNRILRMFSAVAGWQADKLEQGDSDFWLTDEVERLLREKAPTRQLVSNVHVTLKGAPFDFDFRWGTLLVDALPPTARAVSSRLRKAILAAQDDADLGLLFIIDDREDRAKAEREQAVLGQVADTTTLSDFAERYVVLQD</sequence>
<keyword evidence="3" id="KW-1185">Reference proteome</keyword>
<dbReference type="InterPro" id="IPR014960">
    <property type="entry name" value="DUF1828"/>
</dbReference>
<dbReference type="EMBL" id="CP042218">
    <property type="protein sequence ID" value="QDW65819.1"/>
    <property type="molecule type" value="Genomic_DNA"/>
</dbReference>
<dbReference type="KEGG" id="lug:FPZ22_01990"/>
<proteinExistence type="predicted"/>
<organism evidence="2 3">
    <name type="scientific">Luteimonas granuli</name>
    <dbReference type="NCBI Taxonomy" id="1176533"/>
    <lineage>
        <taxon>Bacteria</taxon>
        <taxon>Pseudomonadati</taxon>
        <taxon>Pseudomonadota</taxon>
        <taxon>Gammaproteobacteria</taxon>
        <taxon>Lysobacterales</taxon>
        <taxon>Lysobacteraceae</taxon>
        <taxon>Luteimonas</taxon>
    </lineage>
</organism>
<protein>
    <submittedName>
        <fullName evidence="2">DUF1828 domain-containing protein</fullName>
    </submittedName>
</protein>
<evidence type="ECO:0000259" key="1">
    <source>
        <dbReference type="Pfam" id="PF08861"/>
    </source>
</evidence>
<feature type="domain" description="DUF1828" evidence="1">
    <location>
        <begin position="32"/>
        <end position="121"/>
    </location>
</feature>
<dbReference type="Pfam" id="PF08861">
    <property type="entry name" value="DUF1828"/>
    <property type="match status" value="1"/>
</dbReference>
<name>A0A518N1Q1_9GAMM</name>
<accession>A0A518N1Q1</accession>
<dbReference type="OrthoDB" id="7059933at2"/>
<dbReference type="RefSeq" id="WP_144889789.1">
    <property type="nucleotide sequence ID" value="NZ_CP042218.1"/>
</dbReference>
<reference evidence="2 3" key="1">
    <citation type="submission" date="2019-07" db="EMBL/GenBank/DDBJ databases">
        <title>Full genome sequence of Luteimonas sp. Gr-4.</title>
        <authorList>
            <person name="Im W.-T."/>
        </authorList>
    </citation>
    <scope>NUCLEOTIDE SEQUENCE [LARGE SCALE GENOMIC DNA]</scope>
    <source>
        <strain evidence="2 3">Gr-4</strain>
    </source>
</reference>
<dbReference type="AlphaFoldDB" id="A0A518N1Q1"/>
<evidence type="ECO:0000313" key="2">
    <source>
        <dbReference type="EMBL" id="QDW65819.1"/>
    </source>
</evidence>
<evidence type="ECO:0000313" key="3">
    <source>
        <dbReference type="Proteomes" id="UP000316584"/>
    </source>
</evidence>